<dbReference type="AlphaFoldDB" id="A0A3B6X2U2"/>
<evidence type="ECO:0000313" key="1">
    <source>
        <dbReference type="EMBL" id="AXO21296.1"/>
    </source>
</evidence>
<sequence length="65" mass="6634">MTTISPGAMVDADTSLPLLLIAASLRVGMRDRVEGHAPDLRCAGPDLGVTGATGRPGPARSRGCF</sequence>
<organism evidence="1 2">
    <name type="scientific">Mycobacterium avium subsp. hominissuis</name>
    <dbReference type="NCBI Taxonomy" id="439334"/>
    <lineage>
        <taxon>Bacteria</taxon>
        <taxon>Bacillati</taxon>
        <taxon>Actinomycetota</taxon>
        <taxon>Actinomycetes</taxon>
        <taxon>Mycobacteriales</taxon>
        <taxon>Mycobacteriaceae</taxon>
        <taxon>Mycobacterium</taxon>
        <taxon>Mycobacterium avium complex (MAC)</taxon>
    </lineage>
</organism>
<dbReference type="EMBL" id="CP029332">
    <property type="protein sequence ID" value="AXO21296.1"/>
    <property type="molecule type" value="Genomic_DNA"/>
</dbReference>
<proteinExistence type="predicted"/>
<name>A0A3B6X2U2_MYCAV</name>
<accession>A0A3B6X2U2</accession>
<evidence type="ECO:0000313" key="2">
    <source>
        <dbReference type="Proteomes" id="UP000259236"/>
    </source>
</evidence>
<protein>
    <submittedName>
        <fullName evidence="1">Uncharacterized protein</fullName>
    </submittedName>
</protein>
<reference evidence="1 2" key="1">
    <citation type="submission" date="2018-05" db="EMBL/GenBank/DDBJ databases">
        <title>Sequencing and annotation of Mycobacterium avium strain 109 (MAC109).</title>
        <authorList>
            <person name="Matern W.M."/>
            <person name="Bader J.S."/>
            <person name="Karakousis P.C."/>
        </authorList>
    </citation>
    <scope>NUCLEOTIDE SEQUENCE [LARGE SCALE GENOMIC DNA]</scope>
    <source>
        <strain evidence="1 2">MAC109</strain>
    </source>
</reference>
<dbReference type="Proteomes" id="UP000259236">
    <property type="component" value="Chromosome"/>
</dbReference>
<gene>
    <name evidence="1" type="ORF">DFS55_00900</name>
</gene>